<name>A0A1H1W8S5_9GAMM</name>
<dbReference type="GO" id="GO:0016020">
    <property type="term" value="C:membrane"/>
    <property type="evidence" value="ECO:0007669"/>
    <property type="project" value="UniProtKB-SubCell"/>
</dbReference>
<proteinExistence type="predicted"/>
<protein>
    <submittedName>
        <fullName evidence="8">Cation diffusion facilitator family transporter</fullName>
    </submittedName>
</protein>
<feature type="transmembrane region" description="Helical" evidence="6">
    <location>
        <begin position="89"/>
        <end position="108"/>
    </location>
</feature>
<feature type="transmembrane region" description="Helical" evidence="6">
    <location>
        <begin position="181"/>
        <end position="201"/>
    </location>
</feature>
<comment type="subcellular location">
    <subcellularLocation>
        <location evidence="1">Membrane</location>
        <topology evidence="1">Multi-pass membrane protein</topology>
    </subcellularLocation>
</comment>
<keyword evidence="5 6" id="KW-0472">Membrane</keyword>
<evidence type="ECO:0000256" key="6">
    <source>
        <dbReference type="SAM" id="Phobius"/>
    </source>
</evidence>
<feature type="domain" description="Cation efflux protein transmembrane" evidence="7">
    <location>
        <begin position="29"/>
        <end position="229"/>
    </location>
</feature>
<dbReference type="AlphaFoldDB" id="A0A1H1W8S5"/>
<dbReference type="InterPro" id="IPR027469">
    <property type="entry name" value="Cation_efflux_TMD_sf"/>
</dbReference>
<evidence type="ECO:0000256" key="1">
    <source>
        <dbReference type="ARBA" id="ARBA00004141"/>
    </source>
</evidence>
<feature type="transmembrane region" description="Helical" evidence="6">
    <location>
        <begin position="21"/>
        <end position="41"/>
    </location>
</feature>
<dbReference type="SUPFAM" id="SSF161111">
    <property type="entry name" value="Cation efflux protein transmembrane domain-like"/>
    <property type="match status" value="1"/>
</dbReference>
<dbReference type="Gene3D" id="1.20.1510.10">
    <property type="entry name" value="Cation efflux protein transmembrane domain"/>
    <property type="match status" value="1"/>
</dbReference>
<evidence type="ECO:0000313" key="8">
    <source>
        <dbReference type="EMBL" id="SDS93051.1"/>
    </source>
</evidence>
<dbReference type="InterPro" id="IPR050291">
    <property type="entry name" value="CDF_Transporter"/>
</dbReference>
<evidence type="ECO:0000256" key="3">
    <source>
        <dbReference type="ARBA" id="ARBA00022692"/>
    </source>
</evidence>
<dbReference type="Proteomes" id="UP000243207">
    <property type="component" value="Chromosome I"/>
</dbReference>
<dbReference type="InterPro" id="IPR058533">
    <property type="entry name" value="Cation_efflux_TM"/>
</dbReference>
<keyword evidence="9" id="KW-1185">Reference proteome</keyword>
<dbReference type="GO" id="GO:0006826">
    <property type="term" value="P:iron ion transport"/>
    <property type="evidence" value="ECO:0007669"/>
    <property type="project" value="UniProtKB-KW"/>
</dbReference>
<organism evidence="8 9">
    <name type="scientific">Halopseudomonas xinjiangensis</name>
    <dbReference type="NCBI Taxonomy" id="487184"/>
    <lineage>
        <taxon>Bacteria</taxon>
        <taxon>Pseudomonadati</taxon>
        <taxon>Pseudomonadota</taxon>
        <taxon>Gammaproteobacteria</taxon>
        <taxon>Pseudomonadales</taxon>
        <taxon>Pseudomonadaceae</taxon>
        <taxon>Halopseudomonas</taxon>
    </lineage>
</organism>
<accession>A0A1H1W8S5</accession>
<feature type="transmembrane region" description="Helical" evidence="6">
    <location>
        <begin position="128"/>
        <end position="149"/>
    </location>
</feature>
<dbReference type="GO" id="GO:0008324">
    <property type="term" value="F:monoatomic cation transmembrane transporter activity"/>
    <property type="evidence" value="ECO:0007669"/>
    <property type="project" value="InterPro"/>
</dbReference>
<keyword evidence="2" id="KW-0813">Transport</keyword>
<evidence type="ECO:0000313" key="9">
    <source>
        <dbReference type="Proteomes" id="UP000243207"/>
    </source>
</evidence>
<dbReference type="Pfam" id="PF01545">
    <property type="entry name" value="Cation_efflux"/>
    <property type="match status" value="1"/>
</dbReference>
<reference evidence="9" key="1">
    <citation type="submission" date="2016-10" db="EMBL/GenBank/DDBJ databases">
        <authorList>
            <person name="Varghese N."/>
            <person name="Submissions S."/>
        </authorList>
    </citation>
    <scope>NUCLEOTIDE SEQUENCE [LARGE SCALE GENOMIC DNA]</scope>
    <source>
        <strain evidence="9">NRRL B-51270</strain>
    </source>
</reference>
<evidence type="ECO:0000259" key="7">
    <source>
        <dbReference type="Pfam" id="PF01545"/>
    </source>
</evidence>
<dbReference type="STRING" id="487184.SAMN05216421_2503"/>
<dbReference type="EMBL" id="LT629736">
    <property type="protein sequence ID" value="SDS93051.1"/>
    <property type="molecule type" value="Genomic_DNA"/>
</dbReference>
<evidence type="ECO:0000256" key="2">
    <source>
        <dbReference type="ARBA" id="ARBA00022448"/>
    </source>
</evidence>
<sequence>MRLRPKYRLPPDRERKLRRVVVLEWLTIFFMSTIILVMYLTMGASQAMKAALIEDCLSLIPPVAFLLANRVRRRAPTAEFPYGFSRATLLAFLAASVAILMLGFFILYDAGHTLVSRERPTIGHFHLLGTQWGIWAGWVMIGALIYSLLPPLILGRMKLPLAADLHDSTLHADATMNKADWMTAAAAVFGVLGIGLGFWWADAVAAAVIGLDVLHDGCRNVRRAMDDLMDHRPADVVTGEPLGLERIVEERLATWPQVAQVNVRLREEGYLVAGEVFVVFHPGVDFDVSAERLTAHALTLDWRLHDLVVMPVTSLEALTPATKESSNVL</sequence>
<keyword evidence="4 6" id="KW-1133">Transmembrane helix</keyword>
<evidence type="ECO:0000256" key="5">
    <source>
        <dbReference type="ARBA" id="ARBA00023136"/>
    </source>
</evidence>
<dbReference type="GO" id="GO:0006829">
    <property type="term" value="P:zinc ion transport"/>
    <property type="evidence" value="ECO:0007669"/>
    <property type="project" value="UniProtKB-KW"/>
</dbReference>
<evidence type="ECO:0000256" key="4">
    <source>
        <dbReference type="ARBA" id="ARBA00022989"/>
    </source>
</evidence>
<gene>
    <name evidence="8" type="ORF">SAMN05216421_2503</name>
</gene>
<dbReference type="PANTHER" id="PTHR43840:SF15">
    <property type="entry name" value="MITOCHONDRIAL METAL TRANSPORTER 1-RELATED"/>
    <property type="match status" value="1"/>
</dbReference>
<dbReference type="PANTHER" id="PTHR43840">
    <property type="entry name" value="MITOCHONDRIAL METAL TRANSPORTER 1-RELATED"/>
    <property type="match status" value="1"/>
</dbReference>
<keyword evidence="3 6" id="KW-0812">Transmembrane</keyword>